<evidence type="ECO:0000313" key="1">
    <source>
        <dbReference type="EMBL" id="RIB07881.1"/>
    </source>
</evidence>
<dbReference type="EMBL" id="QKWP01001587">
    <property type="protein sequence ID" value="RIB07881.1"/>
    <property type="molecule type" value="Genomic_DNA"/>
</dbReference>
<dbReference type="AlphaFoldDB" id="A0A397UE34"/>
<sequence>MITQITQELKPVMNPNGRLYYSYYNIISLENYPTNSKLTQKTGNHMPQYLIPDNYIVETEVAKKTLKCETKYIASSKICYTVSWKENHTEWSVNSVKSSTEAINIFLQKINQKASRLSGPRHKLTDLLGKPIVHLQSINLNLKNKPIQIKFKDSSFTTQIRLDSVIRACDEALLDRDGYRHLAAVIPTLFREYLVANRQNKINMLINKQIHIQSFNIDNELFSSENSIDIENSLIDSQDIGNGVYHSISTLLQTLIPIWKSKKDPIIIPGDTLYLKLGGNGRNVGRKQSHVLLSFCLLNEKMMCLNPIINTVDLKNNGIVDKDGIHWPIEFYFSGDWKFAYIIMGQNAPNSEYFCLYCECNSKSRHNMDLSWTHTGNSKGQKKPPLFFAINLFNFIPDELHLLLRITNILMDEFIPGERGITIEFLWREFYRLYMILKSSLLTEEEILKFKDDTKNWIRTFCRPTIGKMNTATSIQGIYRKEDITPYMHVFAMHIPYFIR</sequence>
<protein>
    <submittedName>
        <fullName evidence="1">Uncharacterized protein</fullName>
    </submittedName>
</protein>
<keyword evidence="2" id="KW-1185">Reference proteome</keyword>
<organism evidence="1 2">
    <name type="scientific">Gigaspora rosea</name>
    <dbReference type="NCBI Taxonomy" id="44941"/>
    <lineage>
        <taxon>Eukaryota</taxon>
        <taxon>Fungi</taxon>
        <taxon>Fungi incertae sedis</taxon>
        <taxon>Mucoromycota</taxon>
        <taxon>Glomeromycotina</taxon>
        <taxon>Glomeromycetes</taxon>
        <taxon>Diversisporales</taxon>
        <taxon>Gigasporaceae</taxon>
        <taxon>Gigaspora</taxon>
    </lineage>
</organism>
<accession>A0A397UE34</accession>
<reference evidence="1 2" key="1">
    <citation type="submission" date="2018-06" db="EMBL/GenBank/DDBJ databases">
        <title>Comparative genomics reveals the genomic features of Rhizophagus irregularis, R. cerebriforme, R. diaphanum and Gigaspora rosea, and their symbiotic lifestyle signature.</title>
        <authorList>
            <person name="Morin E."/>
            <person name="San Clemente H."/>
            <person name="Chen E.C.H."/>
            <person name="De La Providencia I."/>
            <person name="Hainaut M."/>
            <person name="Kuo A."/>
            <person name="Kohler A."/>
            <person name="Murat C."/>
            <person name="Tang N."/>
            <person name="Roy S."/>
            <person name="Loubradou J."/>
            <person name="Henrissat B."/>
            <person name="Grigoriev I.V."/>
            <person name="Corradi N."/>
            <person name="Roux C."/>
            <person name="Martin F.M."/>
        </authorList>
    </citation>
    <scope>NUCLEOTIDE SEQUENCE [LARGE SCALE GENOMIC DNA]</scope>
    <source>
        <strain evidence="1 2">DAOM 194757</strain>
    </source>
</reference>
<proteinExistence type="predicted"/>
<dbReference type="Proteomes" id="UP000266673">
    <property type="component" value="Unassembled WGS sequence"/>
</dbReference>
<name>A0A397UE34_9GLOM</name>
<dbReference type="OrthoDB" id="2432793at2759"/>
<dbReference type="PANTHER" id="PTHR31424">
    <property type="entry name" value="PROTEIN CBG23806"/>
    <property type="match status" value="1"/>
</dbReference>
<dbReference type="PANTHER" id="PTHR31424:SF5">
    <property type="entry name" value="APPLE DOMAIN-CONTAINING PROTEIN"/>
    <property type="match status" value="1"/>
</dbReference>
<gene>
    <name evidence="1" type="ORF">C2G38_2213141</name>
</gene>
<comment type="caution">
    <text evidence="1">The sequence shown here is derived from an EMBL/GenBank/DDBJ whole genome shotgun (WGS) entry which is preliminary data.</text>
</comment>
<evidence type="ECO:0000313" key="2">
    <source>
        <dbReference type="Proteomes" id="UP000266673"/>
    </source>
</evidence>